<reference evidence="2" key="2">
    <citation type="submission" date="2003-05" db="EMBL/GenBank/DDBJ databases">
        <authorList>
            <person name="Buell C.R."/>
            <person name="Wing R.A."/>
            <person name="McCombie W.R."/>
            <person name="Messing J."/>
            <person name="Yuan Q."/>
            <person name="Ouyang S."/>
        </authorList>
    </citation>
    <scope>NUCLEOTIDE SEQUENCE</scope>
</reference>
<dbReference type="EMBL" id="DP000086">
    <property type="protein sequence ID" value="ABB47195.2"/>
    <property type="molecule type" value="Genomic_DNA"/>
</dbReference>
<sequence>MASDGLGGAVPRSNPVTTVVLCPDPVAAGVPRLTSHGSTGGGGEESSGRQATLQSSPPLPPPASSCALPSSWLSSTSSLLGRCRLPMDVDSDPAAKGKPTQIDLEDQASMHLQVSVIDRLQECSEFVEFSAPQLTIMGEAATPARQEDVVQFIGWSFLLWCFCLPWQGQQDGMRLQLASGDGDEIRNLLLLIISVVGPDLHCYISAGIDRLNNGNEKNGIMPRNRAVNEPSSSELVCLGSSSIQARAEPIKCSSFLTGSARA</sequence>
<reference evidence="2" key="3">
    <citation type="submission" date="2006-07" db="EMBL/GenBank/DDBJ databases">
        <authorList>
            <person name="Buell R."/>
        </authorList>
    </citation>
    <scope>NUCLEOTIDE SEQUENCE</scope>
</reference>
<reference evidence="2" key="1">
    <citation type="journal article" date="2003" name="Science">
        <title>In-depth view of structure, activity, and evolution of rice chromosome 10.</title>
        <authorList>
            <consortium name="Rice Chromosome 10 Sequencing Consortium"/>
        </authorList>
    </citation>
    <scope>NUCLEOTIDE SEQUENCE [LARGE SCALE GENOMIC DNA]</scope>
</reference>
<evidence type="ECO:0000256" key="1">
    <source>
        <dbReference type="SAM" id="MobiDB-lite"/>
    </source>
</evidence>
<proteinExistence type="predicted"/>
<protein>
    <submittedName>
        <fullName evidence="2">Uncharacterized protein</fullName>
    </submittedName>
</protein>
<name>Q339T2_ORYSJ</name>
<evidence type="ECO:0000313" key="2">
    <source>
        <dbReference type="EMBL" id="ABB47195.2"/>
    </source>
</evidence>
<organism evidence="2">
    <name type="scientific">Oryza sativa subsp. japonica</name>
    <name type="common">Rice</name>
    <dbReference type="NCBI Taxonomy" id="39947"/>
    <lineage>
        <taxon>Eukaryota</taxon>
        <taxon>Viridiplantae</taxon>
        <taxon>Streptophyta</taxon>
        <taxon>Embryophyta</taxon>
        <taxon>Tracheophyta</taxon>
        <taxon>Spermatophyta</taxon>
        <taxon>Magnoliopsida</taxon>
        <taxon>Liliopsida</taxon>
        <taxon>Poales</taxon>
        <taxon>Poaceae</taxon>
        <taxon>BOP clade</taxon>
        <taxon>Oryzoideae</taxon>
        <taxon>Oryzeae</taxon>
        <taxon>Oryzinae</taxon>
        <taxon>Oryza</taxon>
        <taxon>Oryza sativa</taxon>
    </lineage>
</organism>
<gene>
    <name evidence="2" type="ordered locus">LOC_Os10g18700</name>
</gene>
<dbReference type="AlphaFoldDB" id="Q339T2"/>
<accession>Q339T2</accession>
<feature type="region of interest" description="Disordered" evidence="1">
    <location>
        <begin position="27"/>
        <end position="67"/>
    </location>
</feature>